<evidence type="ECO:0000256" key="1">
    <source>
        <dbReference type="SAM" id="MobiDB-lite"/>
    </source>
</evidence>
<name>A0A679L8U9_CAEEL</name>
<evidence type="ECO:0000313" key="3">
    <source>
        <dbReference type="EMBL" id="CAA9991457.1"/>
    </source>
</evidence>
<feature type="region of interest" description="Disordered" evidence="1">
    <location>
        <begin position="1556"/>
        <end position="1639"/>
    </location>
</feature>
<feature type="region of interest" description="Disordered" evidence="1">
    <location>
        <begin position="967"/>
        <end position="1033"/>
    </location>
</feature>
<dbReference type="Pfam" id="PF00240">
    <property type="entry name" value="ubiquitin"/>
    <property type="match status" value="1"/>
</dbReference>
<feature type="region of interest" description="Disordered" evidence="1">
    <location>
        <begin position="859"/>
        <end position="891"/>
    </location>
</feature>
<dbReference type="GO" id="GO:0007165">
    <property type="term" value="P:signal transduction"/>
    <property type="evidence" value="ECO:0007669"/>
    <property type="project" value="InterPro"/>
</dbReference>
<dbReference type="SMR" id="A0A679L8U9"/>
<dbReference type="PANTHER" id="PTHR15204:SF0">
    <property type="entry name" value="LARGE PROLINE-RICH PROTEIN BAG6"/>
    <property type="match status" value="1"/>
</dbReference>
<dbReference type="AGR" id="WB:WBGene00022800"/>
<feature type="compositionally biased region" description="Polar residues" evidence="1">
    <location>
        <begin position="869"/>
        <end position="888"/>
    </location>
</feature>
<feature type="region of interest" description="Disordered" evidence="1">
    <location>
        <begin position="808"/>
        <end position="827"/>
    </location>
</feature>
<accession>A0A679L8U9</accession>
<protein>
    <submittedName>
        <fullName evidence="3">Ubiquitin-like domain-containing protein</fullName>
    </submittedName>
</protein>
<feature type="domain" description="Ubiquitin-like" evidence="2">
    <location>
        <begin position="21"/>
        <end position="96"/>
    </location>
</feature>
<dbReference type="WormBase" id="ZK688.5e">
    <property type="protein sequence ID" value="CE54198"/>
    <property type="gene ID" value="WBGene00022800"/>
</dbReference>
<proteinExistence type="evidence at protein level"/>
<dbReference type="PANTHER" id="PTHR15204">
    <property type="entry name" value="LARGE PROLINE-RICH PROTEIN BAG6"/>
    <property type="match status" value="1"/>
</dbReference>
<feature type="region of interest" description="Disordered" evidence="1">
    <location>
        <begin position="638"/>
        <end position="665"/>
    </location>
</feature>
<dbReference type="InterPro" id="IPR029071">
    <property type="entry name" value="Ubiquitin-like_domsf"/>
</dbReference>
<sequence length="1639" mass="183606">MSETQEQEASGNGEPDLPTTIRVTLKTLDDREATVTIGLQDTIQSLIDLGRREMNIQSGFQRVIAGGRVLNSTQTVQAAGISDGQTVHLVDRGPSGENDRPNVMPDRVAGPRIINAIPGLPPPGFIFQSPAFARMIPGNVEIPTPPSQTQHTVVHPIRVPGSIAGTPVLTSRVSEDCVLQKAVPYRGTSNSPNRPQAASQTVTFPSEPNVIQWTVNIADDLIFRPREHFEQVVRETINNISFLSDSTRLGVSMKWNQNCTSLSVELPPVSPHIPSPALEKLDFLCLWTDHLSRFIDKLEEHDGLVAATRHVLEMVKTRQFDQNLSQQARNQRVEALDEIVKHLEYQWAELSHMKDFERIRFRKNQTEEYRALKIQEYPETPRNPHFYMRHALDIDVIGVMREFRKQQRRFTRLEDLLDDLNEVGAVKFIRDHITTEVDYRYQALSMFYCYIQRMRHQISHMTHLTADLDVSFITPSFPQRILPQYAVNVLTVPFPHPATVIFKFQSSDEQPLTIPVTHIFEPPRMLSDVGGRYNGDYPYLAYHPPSVHMEVVLQEPRRIAEPRPQILARPTPQQFVLTQEMNQGGSINLMAATDPISGLSLQDVLRAQQEQVENLFAQQPGIEGGRVRVTARPGRRFVATTGDAPSVPVETLPPPGSDQQPGTSRRFTTHRFNVQPDARGAETETLAPFPVAIEPNELQRIAKNIASRYRAEALQRIASSLTTRFNNESWDTRIQNMPLCTLRECVAIALEMLTSAGNTVNESKDLMLALVRDEEVLVRAIAECIKSLFGRGEFPTHVARLIMPTNQTASSRNDYESVDGVEESQSDEFDSMIVRVPSDISQPQSGDLRAIRERRQNRRQFLENRGRIPSTSSAPSTSENPPGPSFNSEDAADIRAGRLPLGTRPNRRTVRETVHPAAAARAESPNHISLTFTATTHTFAPAGFPLMMASSNVPSTSAGPPGWPIRQVVSPTPTTRGLFEFDLSGSSDQPARSTPSPPAPTPRTTSAPATVQSSPTRQESMDIDSPNVQNPGHVESPAAIAARQAARVARARIDHLAATFNGDLADSRRQSPFVTPGPTTPLNDPRRRTVRVTQHVKPMVAIDPFMNCTNRHCEINRLATPTHMADGDRFTLQSLQPDQEFEARIQALVPSIERRPIQIHHEDEDYNYSIRRTQSGLLSFRNLEDFRPFVKTAIRSLLAHCIDADTLFTMNMNNISGYQAANHTELLRMVKEHISRVPGSRATRNASQNTTSVNQSTETSPREQMNRSPVQEAADPRLAFSPFPPGINLEQEVLIPGQIASLLTYLVDYMESSSNPRPPGIFGFLLELTYGRLTRHDFAQLARRTTATNVASEFEAQIRAHIRDNYLVGRTGLSNSELHGIAENLANNEQFFAIFMSQNDQLPTSFPFGYDRNDFAEVVWAFRQIEIALIKSFLTLSQLNLVSDSGNAVRFILQSVDSYLYRNLIMFYRMCDRDVERMKIQMKRISDYFATIRYESTDRPGINVFIDNWNRVMDYWSNRYTDFSEENFDQFLLKVRAGTDWNDIVLNESRQLLPTIASTSSQPSTSSSSLNTVSTNNPRKRNHDGSREDNDDCVDVVAPMMTSLSTSSPLTSQSSSSGTRTSSGSSGPSTSSTTTNNIQ</sequence>
<evidence type="ECO:0000259" key="2">
    <source>
        <dbReference type="PROSITE" id="PS50053"/>
    </source>
</evidence>
<dbReference type="EMBL" id="BX284603">
    <property type="protein sequence ID" value="CAA9991457.1"/>
    <property type="molecule type" value="Genomic_DNA"/>
</dbReference>
<feature type="compositionally biased region" description="Low complexity" evidence="1">
    <location>
        <begin position="1556"/>
        <end position="1575"/>
    </location>
</feature>
<dbReference type="InterPro" id="IPR000488">
    <property type="entry name" value="Death_dom"/>
</dbReference>
<dbReference type="Gene3D" id="3.10.20.90">
    <property type="entry name" value="Phosphatidylinositol 3-kinase Catalytic Subunit, Chain A, domain 1"/>
    <property type="match status" value="1"/>
</dbReference>
<evidence type="ECO:0007829" key="6">
    <source>
        <dbReference type="PeptideAtlas" id="A0A679L8U9"/>
    </source>
</evidence>
<dbReference type="Proteomes" id="UP000001940">
    <property type="component" value="Chromosome III"/>
</dbReference>
<keyword evidence="4" id="KW-1185">Reference proteome</keyword>
<dbReference type="SUPFAM" id="SSF54236">
    <property type="entry name" value="Ubiquitin-like"/>
    <property type="match status" value="1"/>
</dbReference>
<keyword evidence="6" id="KW-1267">Proteomics identification</keyword>
<gene>
    <name evidence="3" type="ORF">CELE_ZK688.5</name>
    <name evidence="3 5" type="ORF">ZK688.5</name>
</gene>
<reference evidence="3 4" key="1">
    <citation type="journal article" date="1998" name="Science">
        <title>Genome sequence of the nematode C. elegans: a platform for investigating biology.</title>
        <authorList>
            <consortium name="The C. elegans sequencing consortium"/>
            <person name="Sulson J.E."/>
            <person name="Waterston R."/>
        </authorList>
    </citation>
    <scope>NUCLEOTIDE SEQUENCE [LARGE SCALE GENOMIC DNA]</scope>
    <source>
        <strain evidence="3 4">Bristol N2</strain>
    </source>
</reference>
<feature type="compositionally biased region" description="Low complexity" evidence="1">
    <location>
        <begin position="1602"/>
        <end position="1639"/>
    </location>
</feature>
<dbReference type="SMART" id="SM00213">
    <property type="entry name" value="UBQ"/>
    <property type="match status" value="1"/>
</dbReference>
<feature type="compositionally biased region" description="Polar residues" evidence="1">
    <location>
        <begin position="1242"/>
        <end position="1259"/>
    </location>
</feature>
<dbReference type="PROSITE" id="PS50053">
    <property type="entry name" value="UBIQUITIN_2"/>
    <property type="match status" value="1"/>
</dbReference>
<organism evidence="3 4">
    <name type="scientific">Caenorhabditis elegans</name>
    <dbReference type="NCBI Taxonomy" id="6239"/>
    <lineage>
        <taxon>Eukaryota</taxon>
        <taxon>Metazoa</taxon>
        <taxon>Ecdysozoa</taxon>
        <taxon>Nematoda</taxon>
        <taxon>Chromadorea</taxon>
        <taxon>Rhabditida</taxon>
        <taxon>Rhabditina</taxon>
        <taxon>Rhabditomorpha</taxon>
        <taxon>Rhabditoidea</taxon>
        <taxon>Rhabditidae</taxon>
        <taxon>Peloderinae</taxon>
        <taxon>Caenorhabditis</taxon>
    </lineage>
</organism>
<evidence type="ECO:0000313" key="5">
    <source>
        <dbReference type="WormBase" id="ZK688.5e"/>
    </source>
</evidence>
<evidence type="ECO:0000313" key="4">
    <source>
        <dbReference type="Proteomes" id="UP000001940"/>
    </source>
</evidence>
<dbReference type="FunFam" id="3.10.20.90:FF:000470">
    <property type="entry name" value="Protein CBG12265"/>
    <property type="match status" value="1"/>
</dbReference>
<dbReference type="OrthoDB" id="1885901at2759"/>
<dbReference type="SMART" id="SM00005">
    <property type="entry name" value="DEATH"/>
    <property type="match status" value="1"/>
</dbReference>
<dbReference type="InterPro" id="IPR000626">
    <property type="entry name" value="Ubiquitin-like_dom"/>
</dbReference>
<feature type="compositionally biased region" description="Acidic residues" evidence="1">
    <location>
        <begin position="816"/>
        <end position="827"/>
    </location>
</feature>
<feature type="region of interest" description="Disordered" evidence="1">
    <location>
        <begin position="1236"/>
        <end position="1277"/>
    </location>
</feature>